<evidence type="ECO:0000313" key="3">
    <source>
        <dbReference type="EMBL" id="PMD04369.1"/>
    </source>
</evidence>
<dbReference type="GO" id="GO:0003677">
    <property type="term" value="F:DNA binding"/>
    <property type="evidence" value="ECO:0007669"/>
    <property type="project" value="InterPro"/>
</dbReference>
<dbReference type="InterPro" id="IPR013497">
    <property type="entry name" value="Topo_IA_cen"/>
</dbReference>
<dbReference type="InterPro" id="IPR000380">
    <property type="entry name" value="Topo_IA"/>
</dbReference>
<dbReference type="PANTHER" id="PTHR42785">
    <property type="entry name" value="DNA TOPOISOMERASE, TYPE IA, CORE"/>
    <property type="match status" value="1"/>
</dbReference>
<feature type="non-terminal residue" evidence="3">
    <location>
        <position position="1"/>
    </location>
</feature>
<keyword evidence="3" id="KW-0413">Isomerase</keyword>
<protein>
    <submittedName>
        <fullName evidence="3">DNA topoisomerase I</fullName>
    </submittedName>
</protein>
<dbReference type="AlphaFoldDB" id="A0A2N6VJT1"/>
<dbReference type="InterPro" id="IPR023405">
    <property type="entry name" value="Topo_IA_core_domain"/>
</dbReference>
<dbReference type="InterPro" id="IPR013825">
    <property type="entry name" value="Topo_IA_cen_sub2"/>
</dbReference>
<feature type="domain" description="Topo IA-type catalytic" evidence="2">
    <location>
        <begin position="1"/>
        <end position="97"/>
    </location>
</feature>
<dbReference type="PANTHER" id="PTHR42785:SF1">
    <property type="entry name" value="DNA TOPOISOMERASE"/>
    <property type="match status" value="1"/>
</dbReference>
<dbReference type="SUPFAM" id="SSF56712">
    <property type="entry name" value="Prokaryotic type I DNA topoisomerase"/>
    <property type="match status" value="1"/>
</dbReference>
<dbReference type="GO" id="GO:0003917">
    <property type="term" value="F:DNA topoisomerase type I (single strand cut, ATP-independent) activity"/>
    <property type="evidence" value="ECO:0007669"/>
    <property type="project" value="InterPro"/>
</dbReference>
<feature type="region of interest" description="Disordered" evidence="1">
    <location>
        <begin position="64"/>
        <end position="97"/>
    </location>
</feature>
<dbReference type="Gene3D" id="2.70.20.10">
    <property type="entry name" value="Topoisomerase I, domain 3"/>
    <property type="match status" value="1"/>
</dbReference>
<feature type="non-terminal residue" evidence="3">
    <location>
        <position position="97"/>
    </location>
</feature>
<dbReference type="GO" id="GO:0006265">
    <property type="term" value="P:DNA topological change"/>
    <property type="evidence" value="ECO:0007669"/>
    <property type="project" value="InterPro"/>
</dbReference>
<dbReference type="EMBL" id="PNHK01000117">
    <property type="protein sequence ID" value="PMD04369.1"/>
    <property type="molecule type" value="Genomic_DNA"/>
</dbReference>
<accession>A0A2N6VJT1</accession>
<gene>
    <name evidence="3" type="ORF">CJ199_12455</name>
</gene>
<sequence length="97" mass="10459">APGQAESFAAKLTAVDGQKIAQGRDFTDEGTLKPRTKARILGQQDAEELAAKLSGEAKDRLSVTALETKPYSRRPAAPFTTSTLQQEAGRKLRMSAR</sequence>
<proteinExistence type="predicted"/>
<evidence type="ECO:0000259" key="2">
    <source>
        <dbReference type="PROSITE" id="PS52039"/>
    </source>
</evidence>
<dbReference type="Proteomes" id="UP000235598">
    <property type="component" value="Unassembled WGS sequence"/>
</dbReference>
<reference evidence="3 4" key="1">
    <citation type="submission" date="2017-09" db="EMBL/GenBank/DDBJ databases">
        <title>Bacterial strain isolated from the female urinary microbiota.</title>
        <authorList>
            <person name="Thomas-White K."/>
            <person name="Kumar N."/>
            <person name="Forster S."/>
            <person name="Putonti C."/>
            <person name="Lawley T."/>
            <person name="Wolfe A.J."/>
        </authorList>
    </citation>
    <scope>NUCLEOTIDE SEQUENCE [LARGE SCALE GENOMIC DNA]</scope>
    <source>
        <strain evidence="3 4">UMB1301</strain>
    </source>
</reference>
<name>A0A2N6VJT1_9MICO</name>
<organism evidence="3 4">
    <name type="scientific">Brevibacterium paucivorans</name>
    <dbReference type="NCBI Taxonomy" id="170994"/>
    <lineage>
        <taxon>Bacteria</taxon>
        <taxon>Bacillati</taxon>
        <taxon>Actinomycetota</taxon>
        <taxon>Actinomycetes</taxon>
        <taxon>Micrococcales</taxon>
        <taxon>Brevibacteriaceae</taxon>
        <taxon>Brevibacterium</taxon>
    </lineage>
</organism>
<evidence type="ECO:0000256" key="1">
    <source>
        <dbReference type="SAM" id="MobiDB-lite"/>
    </source>
</evidence>
<comment type="caution">
    <text evidence="3">The sequence shown here is derived from an EMBL/GenBank/DDBJ whole genome shotgun (WGS) entry which is preliminary data.</text>
</comment>
<dbReference type="PROSITE" id="PS52039">
    <property type="entry name" value="TOPO_IA_2"/>
    <property type="match status" value="1"/>
</dbReference>
<evidence type="ECO:0000313" key="4">
    <source>
        <dbReference type="Proteomes" id="UP000235598"/>
    </source>
</evidence>